<feature type="domain" description="PurM-like N-terminal" evidence="1">
    <location>
        <begin position="10"/>
        <end position="123"/>
    </location>
</feature>
<evidence type="ECO:0000313" key="2">
    <source>
        <dbReference type="EMBL" id="MBU5485605.1"/>
    </source>
</evidence>
<comment type="caution">
    <text evidence="2">The sequence shown here is derived from an EMBL/GenBank/DDBJ whole genome shotgun (WGS) entry which is preliminary data.</text>
</comment>
<reference evidence="2 3" key="1">
    <citation type="submission" date="2021-06" db="EMBL/GenBank/DDBJ databases">
        <authorList>
            <person name="Sun Q."/>
            <person name="Li D."/>
        </authorList>
    </citation>
    <scope>NUCLEOTIDE SEQUENCE [LARGE SCALE GENOMIC DNA]</scope>
    <source>
        <strain evidence="2 3">MSJ-11</strain>
    </source>
</reference>
<dbReference type="Pfam" id="PF00586">
    <property type="entry name" value="AIRS"/>
    <property type="match status" value="1"/>
</dbReference>
<proteinExistence type="predicted"/>
<evidence type="ECO:0000313" key="3">
    <source>
        <dbReference type="Proteomes" id="UP000726170"/>
    </source>
</evidence>
<keyword evidence="3" id="KW-1185">Reference proteome</keyword>
<name>A0ABS6EMF9_9CLOT</name>
<protein>
    <submittedName>
        <fullName evidence="2">Alpha-ribazole-5-phosphate synthase</fullName>
    </submittedName>
</protein>
<dbReference type="RefSeq" id="WP_216440137.1">
    <property type="nucleotide sequence ID" value="NZ_JAHLQF010000003.1"/>
</dbReference>
<sequence>MKINKIRDLTLVSIDSNKTMVIACDSCGSIGMKEGDALKVPSIFVGKLTLRVAMFEVLSSGANIVAITNAVCNEMEPTGKEIIKGIEEELECAGIDKIALNGSTEENFKTTSTALGITVVGIVDNANLKVNNIKEDCLLISIGMPKVGGEINLSSKDEDIADYDDLYKMLETQGVFEIVPVGSKGILYEGELLARNNNMNLNLVDNMSIDLHKTCGPATVLIAAVSHEAYENLKTMKRVRLIGKLNKN</sequence>
<dbReference type="Proteomes" id="UP000726170">
    <property type="component" value="Unassembled WGS sequence"/>
</dbReference>
<organism evidence="2 3">
    <name type="scientific">Clostridium mobile</name>
    <dbReference type="NCBI Taxonomy" id="2841512"/>
    <lineage>
        <taxon>Bacteria</taxon>
        <taxon>Bacillati</taxon>
        <taxon>Bacillota</taxon>
        <taxon>Clostridia</taxon>
        <taxon>Eubacteriales</taxon>
        <taxon>Clostridiaceae</taxon>
        <taxon>Clostridium</taxon>
    </lineage>
</organism>
<evidence type="ECO:0000259" key="1">
    <source>
        <dbReference type="Pfam" id="PF00586"/>
    </source>
</evidence>
<dbReference type="EMBL" id="JAHLQF010000003">
    <property type="protein sequence ID" value="MBU5485605.1"/>
    <property type="molecule type" value="Genomic_DNA"/>
</dbReference>
<dbReference type="InterPro" id="IPR016188">
    <property type="entry name" value="PurM-like_N"/>
</dbReference>
<gene>
    <name evidence="2" type="ORF">KQI86_14895</name>
</gene>
<accession>A0ABS6EMF9</accession>